<evidence type="ECO:0000313" key="2">
    <source>
        <dbReference type="EMBL" id="KAK1790381.1"/>
    </source>
</evidence>
<accession>A0AAD9DQJ2</accession>
<protein>
    <recommendedName>
        <fullName evidence="1">Tf2-1-like SH3-like domain-containing protein</fullName>
    </recommendedName>
</protein>
<reference evidence="2" key="1">
    <citation type="submission" date="2023-03" db="EMBL/GenBank/DDBJ databases">
        <title>Electrophorus voltai genome.</title>
        <authorList>
            <person name="Bian C."/>
        </authorList>
    </citation>
    <scope>NUCLEOTIDE SEQUENCE</scope>
    <source>
        <strain evidence="2">CB-2022</strain>
        <tissue evidence="2">Muscle</tissue>
    </source>
</reference>
<dbReference type="InterPro" id="IPR016197">
    <property type="entry name" value="Chromo-like_dom_sf"/>
</dbReference>
<dbReference type="EMBL" id="JAROKS010000021">
    <property type="protein sequence ID" value="KAK1790381.1"/>
    <property type="molecule type" value="Genomic_DNA"/>
</dbReference>
<proteinExistence type="predicted"/>
<evidence type="ECO:0000313" key="3">
    <source>
        <dbReference type="Proteomes" id="UP001239994"/>
    </source>
</evidence>
<dbReference type="SUPFAM" id="SSF54160">
    <property type="entry name" value="Chromo domain-like"/>
    <property type="match status" value="1"/>
</dbReference>
<keyword evidence="3" id="KW-1185">Reference proteome</keyword>
<evidence type="ECO:0000259" key="1">
    <source>
        <dbReference type="Pfam" id="PF24626"/>
    </source>
</evidence>
<dbReference type="Pfam" id="PF24626">
    <property type="entry name" value="SH3_Tf2-1"/>
    <property type="match status" value="1"/>
</dbReference>
<gene>
    <name evidence="2" type="ORF">P4O66_014276</name>
</gene>
<dbReference type="InterPro" id="IPR056924">
    <property type="entry name" value="SH3_Tf2-1"/>
</dbReference>
<organism evidence="2 3">
    <name type="scientific">Electrophorus voltai</name>
    <dbReference type="NCBI Taxonomy" id="2609070"/>
    <lineage>
        <taxon>Eukaryota</taxon>
        <taxon>Metazoa</taxon>
        <taxon>Chordata</taxon>
        <taxon>Craniata</taxon>
        <taxon>Vertebrata</taxon>
        <taxon>Euteleostomi</taxon>
        <taxon>Actinopterygii</taxon>
        <taxon>Neopterygii</taxon>
        <taxon>Teleostei</taxon>
        <taxon>Ostariophysi</taxon>
        <taxon>Gymnotiformes</taxon>
        <taxon>Gymnotoidei</taxon>
        <taxon>Gymnotidae</taxon>
        <taxon>Electrophorus</taxon>
    </lineage>
</organism>
<dbReference type="AlphaFoldDB" id="A0AAD9DQJ2"/>
<name>A0AAD9DQJ2_9TELE</name>
<comment type="caution">
    <text evidence="2">The sequence shown here is derived from an EMBL/GenBank/DDBJ whole genome shotgun (WGS) entry which is preliminary data.</text>
</comment>
<sequence length="168" mass="18755">MWVYGLRSSQDLLLCGYPRKLTPCYIGPFKVLHRINTYHLALPPSLRVHPTFHVSRLRPVSCSVGSSDLVGLRMVDSAPAYTVKHLFDVQWVHGGVQYLLDWEGYGPEDPGSPPVTSWTVNSFGLFGEIVRLALGRQELHLPWGSCKGQCQAEAPSDHPREVSSQAHH</sequence>
<feature type="domain" description="Tf2-1-like SH3-like" evidence="1">
    <location>
        <begin position="16"/>
        <end position="60"/>
    </location>
</feature>
<dbReference type="Proteomes" id="UP001239994">
    <property type="component" value="Unassembled WGS sequence"/>
</dbReference>